<dbReference type="PANTHER" id="PTHR48050">
    <property type="entry name" value="STEROL 3-BETA-GLUCOSYLTRANSFERASE"/>
    <property type="match status" value="1"/>
</dbReference>
<accession>A0A150RXD5</accession>
<dbReference type="FunFam" id="3.40.50.2000:FF:000009">
    <property type="entry name" value="Sterol 3-beta-glucosyltransferase UGT80A2"/>
    <property type="match status" value="1"/>
</dbReference>
<dbReference type="InterPro" id="IPR050426">
    <property type="entry name" value="Glycosyltransferase_28"/>
</dbReference>
<dbReference type="InterPro" id="IPR002213">
    <property type="entry name" value="UDP_glucos_trans"/>
</dbReference>
<reference evidence="3 4" key="1">
    <citation type="submission" date="2014-02" db="EMBL/GenBank/DDBJ databases">
        <title>The small core and large imbalanced accessory genome model reveals a collaborative survival strategy of Sorangium cellulosum strains in nature.</title>
        <authorList>
            <person name="Han K."/>
            <person name="Peng R."/>
            <person name="Blom J."/>
            <person name="Li Y.-Z."/>
        </authorList>
    </citation>
    <scope>NUCLEOTIDE SEQUENCE [LARGE SCALE GENOMIC DNA]</scope>
    <source>
        <strain evidence="3 4">So0011-07</strain>
    </source>
</reference>
<dbReference type="InterPro" id="IPR010610">
    <property type="entry name" value="EryCIII-like_C"/>
</dbReference>
<dbReference type="AlphaFoldDB" id="A0A150RXD5"/>
<feature type="domain" description="Glycosyltransferase family 28 N-terminal" evidence="1">
    <location>
        <begin position="3"/>
        <end position="72"/>
    </location>
</feature>
<name>A0A150RXD5_SORCE</name>
<dbReference type="GO" id="GO:0008194">
    <property type="term" value="F:UDP-glycosyltransferase activity"/>
    <property type="evidence" value="ECO:0007669"/>
    <property type="project" value="InterPro"/>
</dbReference>
<dbReference type="GO" id="GO:0005975">
    <property type="term" value="P:carbohydrate metabolic process"/>
    <property type="evidence" value="ECO:0007669"/>
    <property type="project" value="InterPro"/>
</dbReference>
<dbReference type="Pfam" id="PF06722">
    <property type="entry name" value="EryCIII-like_C"/>
    <property type="match status" value="1"/>
</dbReference>
<organism evidence="3 4">
    <name type="scientific">Sorangium cellulosum</name>
    <name type="common">Polyangium cellulosum</name>
    <dbReference type="NCBI Taxonomy" id="56"/>
    <lineage>
        <taxon>Bacteria</taxon>
        <taxon>Pseudomonadati</taxon>
        <taxon>Myxococcota</taxon>
        <taxon>Polyangia</taxon>
        <taxon>Polyangiales</taxon>
        <taxon>Polyangiaceae</taxon>
        <taxon>Sorangium</taxon>
    </lineage>
</organism>
<feature type="domain" description="Erythromycin biosynthesis protein CIII-like C-terminal" evidence="2">
    <location>
        <begin position="296"/>
        <end position="407"/>
    </location>
</feature>
<sequence length="433" mass="45801">MRIAVLTIGSRGDIQPFLALAQALRRAGHSVFLGAPPNFSSLAAEHGVEFQAMGPDSRSLMQESETKKIVQSGSILSAFRGAPLARLRERQARISRDALRISQGVDALVYKSGLAAGSTVAEALRIPAVSVALQPMAPSSAFPPPLMGSTFDGGAWVNRALGEAMALAIWSIGREGVQALRRELGLAPLPYLGVRPADEPTTLHAYSPSVAPKPDDWPAQFHVTGFLFLDAAPAWTPPASLSRFLEAGPPPLCIGFGSMTNADPRRLLTLLLGGLRQAGQRAVLLGGWGDLGQGVELPDSVYALDQAPHDWLFPRAAGVVHHGGAGTTGAVLRAGVPSLVIPYNFDQPFWGKRVSELGVAPAPLRLRDLTAARLAGAFDRLAHDAEMRTRAAELGRRVRAEDGLKEAVDRIHGVIGGAARGPARAGQQRVVMT</sequence>
<comment type="caution">
    <text evidence="3">The sequence shown here is derived from an EMBL/GenBank/DDBJ whole genome shotgun (WGS) entry which is preliminary data.</text>
</comment>
<dbReference type="Pfam" id="PF03033">
    <property type="entry name" value="Glyco_transf_28"/>
    <property type="match status" value="1"/>
</dbReference>
<dbReference type="InterPro" id="IPR004276">
    <property type="entry name" value="GlycoTrans_28_N"/>
</dbReference>
<dbReference type="Gene3D" id="3.40.50.2000">
    <property type="entry name" value="Glycogen Phosphorylase B"/>
    <property type="match status" value="2"/>
</dbReference>
<dbReference type="EMBL" id="JEMB01001921">
    <property type="protein sequence ID" value="KYF84458.1"/>
    <property type="molecule type" value="Genomic_DNA"/>
</dbReference>
<protein>
    <submittedName>
        <fullName evidence="3">Uncharacterized protein</fullName>
    </submittedName>
</protein>
<evidence type="ECO:0000313" key="3">
    <source>
        <dbReference type="EMBL" id="KYF84458.1"/>
    </source>
</evidence>
<dbReference type="GO" id="GO:0033072">
    <property type="term" value="P:vancomycin biosynthetic process"/>
    <property type="evidence" value="ECO:0007669"/>
    <property type="project" value="UniProtKB-ARBA"/>
</dbReference>
<dbReference type="SUPFAM" id="SSF53756">
    <property type="entry name" value="UDP-Glycosyltransferase/glycogen phosphorylase"/>
    <property type="match status" value="1"/>
</dbReference>
<dbReference type="CDD" id="cd03784">
    <property type="entry name" value="GT1_Gtf-like"/>
    <property type="match status" value="1"/>
</dbReference>
<dbReference type="GO" id="GO:0016758">
    <property type="term" value="F:hexosyltransferase activity"/>
    <property type="evidence" value="ECO:0007669"/>
    <property type="project" value="InterPro"/>
</dbReference>
<dbReference type="Proteomes" id="UP000075635">
    <property type="component" value="Unassembled WGS sequence"/>
</dbReference>
<evidence type="ECO:0000259" key="1">
    <source>
        <dbReference type="Pfam" id="PF03033"/>
    </source>
</evidence>
<proteinExistence type="predicted"/>
<dbReference type="PANTHER" id="PTHR48050:SF13">
    <property type="entry name" value="STEROL 3-BETA-GLUCOSYLTRANSFERASE UGT80A2"/>
    <property type="match status" value="1"/>
</dbReference>
<evidence type="ECO:0000259" key="2">
    <source>
        <dbReference type="Pfam" id="PF06722"/>
    </source>
</evidence>
<evidence type="ECO:0000313" key="4">
    <source>
        <dbReference type="Proteomes" id="UP000075635"/>
    </source>
</evidence>
<gene>
    <name evidence="3" type="ORF">BE17_45875</name>
</gene>